<dbReference type="AlphaFoldDB" id="A0A7L0FQR7"/>
<comment type="caution">
    <text evidence="7">The sequence shown here is derived from an EMBL/GenBank/DDBJ whole genome shotgun (WGS) entry which is preliminary data.</text>
</comment>
<accession>A0A7L0FQR7</accession>
<dbReference type="PANTHER" id="PTHR48081">
    <property type="entry name" value="AB HYDROLASE SUPERFAMILY PROTEIN C4A8.06C"/>
    <property type="match status" value="1"/>
</dbReference>
<keyword evidence="8" id="KW-1185">Reference proteome</keyword>
<dbReference type="SUPFAM" id="SSF53474">
    <property type="entry name" value="alpha/beta-Hydrolases"/>
    <property type="match status" value="1"/>
</dbReference>
<evidence type="ECO:0000259" key="6">
    <source>
        <dbReference type="Pfam" id="PF07859"/>
    </source>
</evidence>
<comment type="similarity">
    <text evidence="1">Belongs to the 'GDXG' lipolytic enzyme family.</text>
</comment>
<feature type="active site" evidence="4">
    <location>
        <position position="320"/>
    </location>
</feature>
<name>A0A7L0FQR7_CORCN</name>
<dbReference type="InterPro" id="IPR050300">
    <property type="entry name" value="GDXG_lipolytic_enzyme"/>
</dbReference>
<keyword evidence="2" id="KW-0378">Hydrolase</keyword>
<evidence type="ECO:0000256" key="1">
    <source>
        <dbReference type="ARBA" id="ARBA00010515"/>
    </source>
</evidence>
<evidence type="ECO:0000256" key="2">
    <source>
        <dbReference type="ARBA" id="ARBA00022801"/>
    </source>
</evidence>
<proteinExistence type="inferred from homology"/>
<feature type="active site" evidence="4">
    <location>
        <position position="290"/>
    </location>
</feature>
<feature type="domain" description="Alpha/beta hydrolase fold-3" evidence="6">
    <location>
        <begin position="260"/>
        <end position="323"/>
    </location>
</feature>
<dbReference type="Proteomes" id="UP000526942">
    <property type="component" value="Unassembled WGS sequence"/>
</dbReference>
<sequence length="350" mass="39296">EVADQLGLSSYTEPLMATADYVAPTSDENVTVTDTEFSEVPVRLYLPRKGSDGLRRAVVYFHGGGWSLGHAGMKSYDHLNRWTANRLNAVVVSVSYRLAPKYHFPVQFEDVYSVTKFFLQSSVLSQYEVDPDRVCVAGDSAGGNLAAALLKDPEVKPKLKAQALLYPALQTLDLNLPSYQENENRFFLPKWLMVKFWSQYFTSDSSLRKAMASNTHVPVESSHLLQFVNWSNLLPEEMKKDHVYASSTYGSSELARKYPGFLDPRAAPLLASDAQLRGLPLTYILTCEYDVLRDDGVMYAQRLRVVGVPVTHDHAKDTFHGAMAFVLDPAALAVGQRLMNRYIEWLNENL</sequence>
<dbReference type="GO" id="GO:0052689">
    <property type="term" value="F:carboxylic ester hydrolase activity"/>
    <property type="evidence" value="ECO:0007669"/>
    <property type="project" value="InterPro"/>
</dbReference>
<dbReference type="Pfam" id="PF07859">
    <property type="entry name" value="Abhydrolase_3"/>
    <property type="match status" value="2"/>
</dbReference>
<dbReference type="PROSITE" id="PS01174">
    <property type="entry name" value="LIPASE_GDXG_SER"/>
    <property type="match status" value="1"/>
</dbReference>
<dbReference type="InterPro" id="IPR033140">
    <property type="entry name" value="Lipase_GDXG_put_SER_AS"/>
</dbReference>
<dbReference type="PIRSF" id="PIRSF037251">
    <property type="entry name" value="Arylacetamide_deacetylase"/>
    <property type="match status" value="1"/>
</dbReference>
<reference evidence="7 8" key="1">
    <citation type="submission" date="2019-09" db="EMBL/GenBank/DDBJ databases">
        <title>Bird 10,000 Genomes (B10K) Project - Family phase.</title>
        <authorList>
            <person name="Zhang G."/>
        </authorList>
    </citation>
    <scope>NUCLEOTIDE SEQUENCE [LARGE SCALE GENOMIC DNA]</scope>
    <source>
        <strain evidence="7">B10K-DU-011-20</strain>
        <tissue evidence="7">Muscle</tissue>
    </source>
</reference>
<evidence type="ECO:0000313" key="7">
    <source>
        <dbReference type="EMBL" id="NXJ96752.1"/>
    </source>
</evidence>
<dbReference type="Gene3D" id="3.40.50.1820">
    <property type="entry name" value="alpha/beta hydrolase"/>
    <property type="match status" value="1"/>
</dbReference>
<feature type="non-terminal residue" evidence="7">
    <location>
        <position position="1"/>
    </location>
</feature>
<evidence type="ECO:0000256" key="3">
    <source>
        <dbReference type="ARBA" id="ARBA00023157"/>
    </source>
</evidence>
<dbReference type="InterPro" id="IPR017157">
    <property type="entry name" value="Arylacetamide_deacetylase"/>
</dbReference>
<feature type="non-terminal residue" evidence="7">
    <location>
        <position position="350"/>
    </location>
</feature>
<dbReference type="OrthoDB" id="408631at2759"/>
<feature type="active site" evidence="4 5">
    <location>
        <position position="140"/>
    </location>
</feature>
<feature type="domain" description="Alpha/beta hydrolase fold-3" evidence="6">
    <location>
        <begin position="58"/>
        <end position="214"/>
    </location>
</feature>
<dbReference type="PANTHER" id="PTHR48081:SF28">
    <property type="entry name" value="ALPHA_BETA HYDROLASE FOLD-3 DOMAIN-CONTAINING PROTEIN"/>
    <property type="match status" value="1"/>
</dbReference>
<dbReference type="InterPro" id="IPR029058">
    <property type="entry name" value="AB_hydrolase_fold"/>
</dbReference>
<dbReference type="EMBL" id="VXAM01000633">
    <property type="protein sequence ID" value="NXJ96752.1"/>
    <property type="molecule type" value="Genomic_DNA"/>
</dbReference>
<dbReference type="GO" id="GO:0016020">
    <property type="term" value="C:membrane"/>
    <property type="evidence" value="ECO:0007669"/>
    <property type="project" value="InterPro"/>
</dbReference>
<evidence type="ECO:0000256" key="4">
    <source>
        <dbReference type="PIRSR" id="PIRSR037251-1"/>
    </source>
</evidence>
<dbReference type="InterPro" id="IPR013094">
    <property type="entry name" value="AB_hydrolase_3"/>
</dbReference>
<evidence type="ECO:0000313" key="8">
    <source>
        <dbReference type="Proteomes" id="UP000526942"/>
    </source>
</evidence>
<evidence type="ECO:0000256" key="5">
    <source>
        <dbReference type="PROSITE-ProRule" id="PRU10038"/>
    </source>
</evidence>
<organism evidence="7 8">
    <name type="scientific">Corythaixoides concolor</name>
    <name type="common">Grey go-away-bird</name>
    <dbReference type="NCBI Taxonomy" id="103956"/>
    <lineage>
        <taxon>Eukaryota</taxon>
        <taxon>Metazoa</taxon>
        <taxon>Chordata</taxon>
        <taxon>Craniata</taxon>
        <taxon>Vertebrata</taxon>
        <taxon>Euteleostomi</taxon>
        <taxon>Archelosauria</taxon>
        <taxon>Archosauria</taxon>
        <taxon>Dinosauria</taxon>
        <taxon>Saurischia</taxon>
        <taxon>Theropoda</taxon>
        <taxon>Coelurosauria</taxon>
        <taxon>Aves</taxon>
        <taxon>Neognathae</taxon>
        <taxon>Neoaves</taxon>
        <taxon>Otidimorphae</taxon>
        <taxon>Musophagiformes</taxon>
        <taxon>Musophagidae</taxon>
        <taxon>Corythaixoides</taxon>
    </lineage>
</organism>
<protein>
    <submittedName>
        <fullName evidence="7">AAAD deacetylase</fullName>
    </submittedName>
</protein>
<keyword evidence="3" id="KW-1015">Disulfide bond</keyword>
<gene>
    <name evidence="7" type="primary">Aadac</name>
    <name evidence="7" type="ORF">CORCON_R06790</name>
</gene>